<evidence type="ECO:0000313" key="1">
    <source>
        <dbReference type="EMBL" id="JAN37507.1"/>
    </source>
</evidence>
<reference evidence="1" key="1">
    <citation type="submission" date="2015-10" db="EMBL/GenBank/DDBJ databases">
        <title>EvidentialGene: Evidence-directed Construction of Complete mRNA Transcriptomes without Genomes.</title>
        <authorList>
            <person name="Gilbert D.G."/>
        </authorList>
    </citation>
    <scope>NUCLEOTIDE SEQUENCE</scope>
</reference>
<dbReference type="EMBL" id="GDIQ01057230">
    <property type="protein sequence ID" value="JAN37507.1"/>
    <property type="molecule type" value="Transcribed_RNA"/>
</dbReference>
<dbReference type="InterPro" id="IPR021859">
    <property type="entry name" value="XTBD"/>
</dbReference>
<organism evidence="1">
    <name type="scientific">Daphnia magna</name>
    <dbReference type="NCBI Taxonomy" id="35525"/>
    <lineage>
        <taxon>Eukaryota</taxon>
        <taxon>Metazoa</taxon>
        <taxon>Ecdysozoa</taxon>
        <taxon>Arthropoda</taxon>
        <taxon>Crustacea</taxon>
        <taxon>Branchiopoda</taxon>
        <taxon>Diplostraca</taxon>
        <taxon>Cladocera</taxon>
        <taxon>Anomopoda</taxon>
        <taxon>Daphniidae</taxon>
        <taxon>Daphnia</taxon>
    </lineage>
</organism>
<name>A0A0P6EZ53_9CRUS</name>
<dbReference type="PANTHER" id="PTHR48430:SF1">
    <property type="entry name" value="PARTNER OF XRN-2 PROTEIN 1"/>
    <property type="match status" value="1"/>
</dbReference>
<dbReference type="AlphaFoldDB" id="A0A0P6EZ53"/>
<dbReference type="PANTHER" id="PTHR48430">
    <property type="entry name" value="PARTNER OF XRN-2 PROTEIN 1"/>
    <property type="match status" value="1"/>
</dbReference>
<proteinExistence type="predicted"/>
<dbReference type="OrthoDB" id="2359216at2759"/>
<protein>
    <submittedName>
        <fullName evidence="1">Uncharacterized protein</fullName>
    </submittedName>
</protein>
<dbReference type="Pfam" id="PF11952">
    <property type="entry name" value="XTBD"/>
    <property type="match status" value="1"/>
</dbReference>
<accession>A0A0P6EZ53</accession>
<sequence length="110" mass="12806">MEDDWEVEKYRNKFEPDEQWELKKKFMETHKSLFPEDRVVCLAQVLVNMEFLGTKYPAETMKTVAELSEEIVGEFRERQKTRLQRTFVGAAAAASAKVNHEAGETMAIFD</sequence>
<dbReference type="PROSITE" id="PS51827">
    <property type="entry name" value="XTBD"/>
    <property type="match status" value="1"/>
</dbReference>